<evidence type="ECO:0000313" key="3">
    <source>
        <dbReference type="Proteomes" id="UP000236370"/>
    </source>
</evidence>
<sequence length="79" mass="9189">MSLLSLPWLGLRQVAISPWLLLLLVVGSWLLTRILAWTYAFYNNCRRLQCFPQPPKRNWFWGHLGLLPLHSRMISPSGS</sequence>
<feature type="transmembrane region" description="Helical" evidence="1">
    <location>
        <begin position="20"/>
        <end position="42"/>
    </location>
</feature>
<keyword evidence="1" id="KW-1133">Transmembrane helix</keyword>
<dbReference type="AlphaFoldDB" id="A0A2J8LU67"/>
<name>A0A2J8LU67_PANTR</name>
<dbReference type="Proteomes" id="UP000236370">
    <property type="component" value="Unassembled WGS sequence"/>
</dbReference>
<dbReference type="EMBL" id="NBAG03000278">
    <property type="protein sequence ID" value="PNI50820.1"/>
    <property type="molecule type" value="Genomic_DNA"/>
</dbReference>
<keyword evidence="1" id="KW-0472">Membrane</keyword>
<keyword evidence="1" id="KW-0812">Transmembrane</keyword>
<evidence type="ECO:0000313" key="2">
    <source>
        <dbReference type="EMBL" id="PNI50820.1"/>
    </source>
</evidence>
<organism evidence="2 3">
    <name type="scientific">Pan troglodytes</name>
    <name type="common">Chimpanzee</name>
    <dbReference type="NCBI Taxonomy" id="9598"/>
    <lineage>
        <taxon>Eukaryota</taxon>
        <taxon>Metazoa</taxon>
        <taxon>Chordata</taxon>
        <taxon>Craniata</taxon>
        <taxon>Vertebrata</taxon>
        <taxon>Euteleostomi</taxon>
        <taxon>Mammalia</taxon>
        <taxon>Eutheria</taxon>
        <taxon>Euarchontoglires</taxon>
        <taxon>Primates</taxon>
        <taxon>Haplorrhini</taxon>
        <taxon>Catarrhini</taxon>
        <taxon>Hominidae</taxon>
        <taxon>Pan</taxon>
    </lineage>
</organism>
<protein>
    <submittedName>
        <fullName evidence="2">CYP4F12 isoform 9</fullName>
    </submittedName>
</protein>
<reference evidence="2 3" key="1">
    <citation type="submission" date="2017-12" db="EMBL/GenBank/DDBJ databases">
        <title>High-resolution comparative analysis of great ape genomes.</title>
        <authorList>
            <person name="Pollen A."/>
            <person name="Hastie A."/>
            <person name="Hormozdiari F."/>
            <person name="Dougherty M."/>
            <person name="Liu R."/>
            <person name="Chaisson M."/>
            <person name="Hoppe E."/>
            <person name="Hill C."/>
            <person name="Pang A."/>
            <person name="Hillier L."/>
            <person name="Baker C."/>
            <person name="Armstrong J."/>
            <person name="Shendure J."/>
            <person name="Paten B."/>
            <person name="Wilson R."/>
            <person name="Chao H."/>
            <person name="Schneider V."/>
            <person name="Ventura M."/>
            <person name="Kronenberg Z."/>
            <person name="Murali S."/>
            <person name="Gordon D."/>
            <person name="Cantsilieris S."/>
            <person name="Munson K."/>
            <person name="Nelson B."/>
            <person name="Raja A."/>
            <person name="Underwood J."/>
            <person name="Diekhans M."/>
            <person name="Fiddes I."/>
            <person name="Haussler D."/>
            <person name="Eichler E."/>
        </authorList>
    </citation>
    <scope>NUCLEOTIDE SEQUENCE [LARGE SCALE GENOMIC DNA]</scope>
    <source>
        <strain evidence="2">Yerkes chimp pedigree #C0471</strain>
    </source>
</reference>
<evidence type="ECO:0000256" key="1">
    <source>
        <dbReference type="SAM" id="Phobius"/>
    </source>
</evidence>
<gene>
    <name evidence="2" type="ORF">CK820_G0026232</name>
</gene>
<accession>A0A2J8LU67</accession>
<proteinExistence type="predicted"/>
<comment type="caution">
    <text evidence="2">The sequence shown here is derived from an EMBL/GenBank/DDBJ whole genome shotgun (WGS) entry which is preliminary data.</text>
</comment>